<dbReference type="Proteomes" id="UP000319825">
    <property type="component" value="Unassembled WGS sequence"/>
</dbReference>
<keyword evidence="3 6" id="KW-0808">Transferase</keyword>
<dbReference type="InterPro" id="IPR002295">
    <property type="entry name" value="N4/N6-MTase_EcoPI_Mod-like"/>
</dbReference>
<evidence type="ECO:0000256" key="4">
    <source>
        <dbReference type="ARBA" id="ARBA00022691"/>
    </source>
</evidence>
<organism evidence="6 7">
    <name type="scientific">Micromonospora olivasterospora</name>
    <dbReference type="NCBI Taxonomy" id="1880"/>
    <lineage>
        <taxon>Bacteria</taxon>
        <taxon>Bacillati</taxon>
        <taxon>Actinomycetota</taxon>
        <taxon>Actinomycetes</taxon>
        <taxon>Micromonosporales</taxon>
        <taxon>Micromonosporaceae</taxon>
        <taxon>Micromonospora</taxon>
    </lineage>
</organism>
<accession>A0A562I640</accession>
<evidence type="ECO:0000256" key="1">
    <source>
        <dbReference type="ARBA" id="ARBA00006594"/>
    </source>
</evidence>
<dbReference type="AlphaFoldDB" id="A0A562I640"/>
<gene>
    <name evidence="6" type="ORF">JD77_01116</name>
</gene>
<evidence type="ECO:0000256" key="3">
    <source>
        <dbReference type="ARBA" id="ARBA00022679"/>
    </source>
</evidence>
<evidence type="ECO:0000313" key="6">
    <source>
        <dbReference type="EMBL" id="TWH66165.1"/>
    </source>
</evidence>
<dbReference type="GO" id="GO:0008170">
    <property type="term" value="F:N-methyltransferase activity"/>
    <property type="evidence" value="ECO:0007669"/>
    <property type="project" value="InterPro"/>
</dbReference>
<name>A0A562I640_MICOL</name>
<dbReference type="OrthoDB" id="9773060at2"/>
<proteinExistence type="inferred from homology"/>
<comment type="caution">
    <text evidence="6">The sequence shown here is derived from an EMBL/GenBank/DDBJ whole genome shotgun (WGS) entry which is preliminary data.</text>
</comment>
<protein>
    <submittedName>
        <fullName evidence="6">Adenine-specific DNA-methyltransferase</fullName>
    </submittedName>
</protein>
<keyword evidence="7" id="KW-1185">Reference proteome</keyword>
<sequence>MSGRLTLSWVNKDKALVPTDDGSYQWVERDDPRVTEVRLLQQRERVGDVTDGPEDNLLIRGDSYDALHALARTPEYAARYRGKVNLVYIDPPFNTNQAFEDYEDSLEHSVWLGMMRERLLLVRDLLADGGSVWVHLDDAEVAYCRVLMDEIFGRANFIATVVWKRRNDPRNTATHISADHDFILCYAKELGSTKFQHLPRTEAMDSAYVNPDGDLRGPWRRGDLAARNFYSKGLYPVTTPSGRLIAGPPSGSYWRVSEDELKRLDADGRIYWGPDGSSRPYLKRYLSEVKGGRVPSSVWHPEEVGFVRNGKEEVRALVGDVFATPKPERLLERVIQIATRPGDVVLDCFAGSGTTGAVAQKLNRKWVLVEASSLTVEKFTKPRLEKVVCGEDKGGVTKDVSWDGGGGFRVLEIGPSLYERFGSRLLLADWAKGEEFSRAVAAQLRFAYKADGPFCGSKGRTRLAVIDGVADDVVVRSVVSHLEEEERVTIVAKGASPEAAETLAWVSKGSRLLKAPADLTRSGRVVR</sequence>
<dbReference type="EMBL" id="VLKE01000001">
    <property type="protein sequence ID" value="TWH66165.1"/>
    <property type="molecule type" value="Genomic_DNA"/>
</dbReference>
<keyword evidence="4" id="KW-0949">S-adenosyl-L-methionine</keyword>
<evidence type="ECO:0000259" key="5">
    <source>
        <dbReference type="Pfam" id="PF01555"/>
    </source>
</evidence>
<evidence type="ECO:0000256" key="2">
    <source>
        <dbReference type="ARBA" id="ARBA00022603"/>
    </source>
</evidence>
<dbReference type="RefSeq" id="WP_145773313.1">
    <property type="nucleotide sequence ID" value="NZ_BAAATQ010000138.1"/>
</dbReference>
<dbReference type="PRINTS" id="PR00506">
    <property type="entry name" value="D21N6MTFRASE"/>
</dbReference>
<dbReference type="InterPro" id="IPR002052">
    <property type="entry name" value="DNA_methylase_N6_adenine_CS"/>
</dbReference>
<dbReference type="InterPro" id="IPR029063">
    <property type="entry name" value="SAM-dependent_MTases_sf"/>
</dbReference>
<feature type="domain" description="DNA methylase N-4/N-6" evidence="5">
    <location>
        <begin position="84"/>
        <end position="373"/>
    </location>
</feature>
<dbReference type="Pfam" id="PF01555">
    <property type="entry name" value="N6_N4_Mtase"/>
    <property type="match status" value="1"/>
</dbReference>
<reference evidence="6 7" key="1">
    <citation type="submission" date="2019-07" db="EMBL/GenBank/DDBJ databases">
        <title>R&amp;d 2014.</title>
        <authorList>
            <person name="Klenk H.-P."/>
        </authorList>
    </citation>
    <scope>NUCLEOTIDE SEQUENCE [LARGE SCALE GENOMIC DNA]</scope>
    <source>
        <strain evidence="6 7">DSM 43868</strain>
    </source>
</reference>
<dbReference type="GO" id="GO:0003677">
    <property type="term" value="F:DNA binding"/>
    <property type="evidence" value="ECO:0007669"/>
    <property type="project" value="InterPro"/>
</dbReference>
<dbReference type="GO" id="GO:0032259">
    <property type="term" value="P:methylation"/>
    <property type="evidence" value="ECO:0007669"/>
    <property type="project" value="UniProtKB-KW"/>
</dbReference>
<dbReference type="Gene3D" id="3.40.50.150">
    <property type="entry name" value="Vaccinia Virus protein VP39"/>
    <property type="match status" value="1"/>
</dbReference>
<dbReference type="SUPFAM" id="SSF53335">
    <property type="entry name" value="S-adenosyl-L-methionine-dependent methyltransferases"/>
    <property type="match status" value="1"/>
</dbReference>
<evidence type="ECO:0000313" key="7">
    <source>
        <dbReference type="Proteomes" id="UP000319825"/>
    </source>
</evidence>
<comment type="similarity">
    <text evidence="1">Belongs to the N(4)/N(6)-methyltransferase family.</text>
</comment>
<dbReference type="InterPro" id="IPR002941">
    <property type="entry name" value="DNA_methylase_N4/N6"/>
</dbReference>
<dbReference type="PROSITE" id="PS00092">
    <property type="entry name" value="N6_MTASE"/>
    <property type="match status" value="1"/>
</dbReference>
<keyword evidence="2 6" id="KW-0489">Methyltransferase</keyword>